<evidence type="ECO:0000313" key="4">
    <source>
        <dbReference type="Proteomes" id="UP001161247"/>
    </source>
</evidence>
<dbReference type="Proteomes" id="UP001161247">
    <property type="component" value="Chromosome 4"/>
</dbReference>
<feature type="region of interest" description="Disordered" evidence="1">
    <location>
        <begin position="741"/>
        <end position="774"/>
    </location>
</feature>
<feature type="region of interest" description="Disordered" evidence="1">
    <location>
        <begin position="311"/>
        <end position="330"/>
    </location>
</feature>
<feature type="compositionally biased region" description="Low complexity" evidence="1">
    <location>
        <begin position="70"/>
        <end position="83"/>
    </location>
</feature>
<proteinExistence type="predicted"/>
<gene>
    <name evidence="3" type="ORF">OLC1_LOCUS11630</name>
</gene>
<evidence type="ECO:0000256" key="1">
    <source>
        <dbReference type="SAM" id="MobiDB-lite"/>
    </source>
</evidence>
<feature type="compositionally biased region" description="Polar residues" evidence="1">
    <location>
        <begin position="90"/>
        <end position="108"/>
    </location>
</feature>
<reference evidence="3" key="1">
    <citation type="submission" date="2023-03" db="EMBL/GenBank/DDBJ databases">
        <authorList>
            <person name="Julca I."/>
        </authorList>
    </citation>
    <scope>NUCLEOTIDE SEQUENCE</scope>
</reference>
<feature type="compositionally biased region" description="Polar residues" evidence="1">
    <location>
        <begin position="741"/>
        <end position="766"/>
    </location>
</feature>
<dbReference type="Pfam" id="PF25999">
    <property type="entry name" value="SYNRG_C"/>
    <property type="match status" value="1"/>
</dbReference>
<feature type="compositionally biased region" description="Basic and acidic residues" evidence="1">
    <location>
        <begin position="376"/>
        <end position="392"/>
    </location>
</feature>
<accession>A0AAV1D3B9</accession>
<dbReference type="PANTHER" id="PTHR35701:SF1">
    <property type="entry name" value="OS11G0148400 PROTEIN"/>
    <property type="match status" value="1"/>
</dbReference>
<keyword evidence="4" id="KW-1185">Reference proteome</keyword>
<name>A0AAV1D3B9_OLDCO</name>
<feature type="compositionally biased region" description="Acidic residues" evidence="1">
    <location>
        <begin position="1"/>
        <end position="10"/>
    </location>
</feature>
<dbReference type="InterPro" id="IPR059024">
    <property type="entry name" value="SYNRG_C"/>
</dbReference>
<sequence>MAEDDDDDGFGDFTFASFNPSSINSNSQTHQNNGLKSPITTTTAAPTGKDDGGGDDDDEWGDFVETPLGSFTSSNNTPSKSSSLDPFNGFFQNPNPTSNLEKSDSGNSAPAKFEPTVEQKKENQNQNGWVKLKGAIPLSIFGDIEEDENEEAAAGSGLTGPHHVDGKDLNTNKKVDNASDPLKTNGNLGFSFNYDAITSLYNQHSSITNNGVDVPVNGVGLDTNGADIGRKDSNLESNEWNFVGVSMHKRGDSDSAMDLSSQTLQWKDGVNGSSNGITSNLNALDLDFSGWNVDFNANLNSNVMTNVNDHSLQSGDENVRSRNNSDGVGSDMKATSYTLFDGLNLKSDVNESNLFPSSVTTNGVDKTLNFNRQKEEFHGSKNDDGDGDHDIDGDGNDDDEWEWEFKDAHAPSQVGESNEKVRYPVEVERTDENNAIPKLGNGTVGSTDLFTASNGSDDLFSMSNGFSSKSDWLDVGFGISSSNTTDNQVASDAYLSGDQTGSNAILNPHSVTETADSDEDFGDFAAAYVESAEMSEADSKVLEPPNKNASSLGFDASNGLVDFPAFHGSTNLFQPSNGKFGDPNEVSAGLDINFLATDHAEAAHNSYTFDKSLRSEQLEGTGVQDPDFDKPAESDEIFGDFREASAENALREKGELKIFDQPSEPKGLERDNNVQDNEIRRQQYQGALPLSIFGEEENEVDGSSNIDDAFILQPAPSKGNDHSPKLPTSINDLISNLYSQDEHVSSSSPVSNLVENGLGPSNTVSDANDDSSWEFKDSFSHDVAESGRSPYENENADERSSSKLKLQSYVDFYSKLQDELYFIAKDHLASLKDNQSGENWAALAEEIQVKELGPENATTEEDNLGNHISRDSNLNNFVDLLQEPKFHVFQMEYDLERKLLEVEKDVGSVVELIQHAKTMLKILMLGSSEVQSSYVSVWSKMISACAQEMRHGAAIWRQALEKNISSQILVEPGGKTFVLALGEIYRAAVLLEASVKLYKPWIISSHIELSKLYSLLEECHSSWSSSGLQQALSSVIDAALSEGYPNLPALLDSVEYIYDLDELALQNHVFSPQEPLCRLSLLTPDVAPGMAMVSWDGEHCFLRLANLWVNLISTDHPKLPSLRVNG</sequence>
<evidence type="ECO:0000259" key="2">
    <source>
        <dbReference type="Pfam" id="PF25999"/>
    </source>
</evidence>
<dbReference type="EMBL" id="OX459121">
    <property type="protein sequence ID" value="CAI9102247.1"/>
    <property type="molecule type" value="Genomic_DNA"/>
</dbReference>
<feature type="region of interest" description="Disordered" evidence="1">
    <location>
        <begin position="376"/>
        <end position="400"/>
    </location>
</feature>
<feature type="domain" description="Synergin gamma C-terminal" evidence="2">
    <location>
        <begin position="928"/>
        <end position="1119"/>
    </location>
</feature>
<feature type="compositionally biased region" description="Polar residues" evidence="1">
    <location>
        <begin position="16"/>
        <end position="45"/>
    </location>
</feature>
<feature type="compositionally biased region" description="Acidic residues" evidence="1">
    <location>
        <begin position="53"/>
        <end position="62"/>
    </location>
</feature>
<feature type="region of interest" description="Disordered" evidence="1">
    <location>
        <begin position="781"/>
        <end position="800"/>
    </location>
</feature>
<feature type="compositionally biased region" description="Basic and acidic residues" evidence="1">
    <location>
        <begin position="162"/>
        <end position="177"/>
    </location>
</feature>
<dbReference type="AlphaFoldDB" id="A0AAV1D3B9"/>
<organism evidence="3 4">
    <name type="scientific">Oldenlandia corymbosa var. corymbosa</name>
    <dbReference type="NCBI Taxonomy" id="529605"/>
    <lineage>
        <taxon>Eukaryota</taxon>
        <taxon>Viridiplantae</taxon>
        <taxon>Streptophyta</taxon>
        <taxon>Embryophyta</taxon>
        <taxon>Tracheophyta</taxon>
        <taxon>Spermatophyta</taxon>
        <taxon>Magnoliopsida</taxon>
        <taxon>eudicotyledons</taxon>
        <taxon>Gunneridae</taxon>
        <taxon>Pentapetalae</taxon>
        <taxon>asterids</taxon>
        <taxon>lamiids</taxon>
        <taxon>Gentianales</taxon>
        <taxon>Rubiaceae</taxon>
        <taxon>Rubioideae</taxon>
        <taxon>Spermacoceae</taxon>
        <taxon>Hedyotis-Oldenlandia complex</taxon>
        <taxon>Oldenlandia</taxon>
    </lineage>
</organism>
<protein>
    <submittedName>
        <fullName evidence="3">OLC1v1000488C1</fullName>
    </submittedName>
</protein>
<evidence type="ECO:0000313" key="3">
    <source>
        <dbReference type="EMBL" id="CAI9102247.1"/>
    </source>
</evidence>
<feature type="region of interest" description="Disordered" evidence="1">
    <location>
        <begin position="148"/>
        <end position="180"/>
    </location>
</feature>
<feature type="region of interest" description="Disordered" evidence="1">
    <location>
        <begin position="1"/>
        <end position="126"/>
    </location>
</feature>
<dbReference type="PANTHER" id="PTHR35701">
    <property type="entry name" value="OS11G0148400 PROTEIN"/>
    <property type="match status" value="1"/>
</dbReference>